<feature type="domain" description="PTS EIIA type-4" evidence="8">
    <location>
        <begin position="1"/>
        <end position="124"/>
    </location>
</feature>
<dbReference type="InterPro" id="IPR051471">
    <property type="entry name" value="Bacterial_PTS_sugar_comp"/>
</dbReference>
<sequence length="134" mass="14692">MIGILIVTHGNFSVELLKSAELIVGKQEKINTISFNYGDNVEVLQKEIYQNIISLDEGDGTLVLTDVFGGSPSNATLLNMKNLEFRALSGVNLPMLLELFCLRDECNDIDIVAEKVFDAGKEGIKDLNGIMARS</sequence>
<dbReference type="Proteomes" id="UP000287969">
    <property type="component" value="Chromosome"/>
</dbReference>
<dbReference type="OrthoDB" id="9799827at2"/>
<dbReference type="InterPro" id="IPR033887">
    <property type="entry name" value="PTS_IIA_man"/>
</dbReference>
<evidence type="ECO:0000256" key="3">
    <source>
        <dbReference type="ARBA" id="ARBA00022490"/>
    </source>
</evidence>
<dbReference type="EMBL" id="CP035282">
    <property type="protein sequence ID" value="QAT60614.1"/>
    <property type="molecule type" value="Genomic_DNA"/>
</dbReference>
<dbReference type="RefSeq" id="WP_071139565.1">
    <property type="nucleotide sequence ID" value="NZ_CP035282.1"/>
</dbReference>
<organism evidence="9 10">
    <name type="scientific">Acidilutibacter cellobiosedens</name>
    <dbReference type="NCBI Taxonomy" id="2507161"/>
    <lineage>
        <taxon>Bacteria</taxon>
        <taxon>Bacillati</taxon>
        <taxon>Bacillota</taxon>
        <taxon>Tissierellia</taxon>
        <taxon>Tissierellales</taxon>
        <taxon>Acidilutibacteraceae</taxon>
        <taxon>Acidilutibacter</taxon>
    </lineage>
</organism>
<evidence type="ECO:0000256" key="7">
    <source>
        <dbReference type="ARBA" id="ARBA00022777"/>
    </source>
</evidence>
<evidence type="ECO:0000256" key="4">
    <source>
        <dbReference type="ARBA" id="ARBA00022597"/>
    </source>
</evidence>
<reference evidence="10" key="1">
    <citation type="submission" date="2019-01" db="EMBL/GenBank/DDBJ databases">
        <title>Draft genomes of a novel of Sporanaerobacter strains.</title>
        <authorList>
            <person name="Ma S."/>
        </authorList>
    </citation>
    <scope>NUCLEOTIDE SEQUENCE [LARGE SCALE GENOMIC DNA]</scope>
    <source>
        <strain evidence="10">NJN-17</strain>
    </source>
</reference>
<dbReference type="InterPro" id="IPR036662">
    <property type="entry name" value="PTS_EIIA_man-typ_sf"/>
</dbReference>
<dbReference type="GO" id="GO:0016301">
    <property type="term" value="F:kinase activity"/>
    <property type="evidence" value="ECO:0007669"/>
    <property type="project" value="UniProtKB-KW"/>
</dbReference>
<dbReference type="InterPro" id="IPR004701">
    <property type="entry name" value="PTS_EIIA_man-typ"/>
</dbReference>
<dbReference type="CDD" id="cd00006">
    <property type="entry name" value="PTS_IIA_man"/>
    <property type="match status" value="1"/>
</dbReference>
<evidence type="ECO:0000256" key="2">
    <source>
        <dbReference type="ARBA" id="ARBA00022448"/>
    </source>
</evidence>
<evidence type="ECO:0000256" key="5">
    <source>
        <dbReference type="ARBA" id="ARBA00022679"/>
    </source>
</evidence>
<keyword evidence="2" id="KW-0813">Transport</keyword>
<keyword evidence="4 9" id="KW-0762">Sugar transport</keyword>
<name>A0A410Q9R1_9FIRM</name>
<protein>
    <submittedName>
        <fullName evidence="9">PTS sugar transporter subunit IIA</fullName>
    </submittedName>
</protein>
<proteinExistence type="predicted"/>
<accession>A0A410Q9R1</accession>
<evidence type="ECO:0000256" key="1">
    <source>
        <dbReference type="ARBA" id="ARBA00004496"/>
    </source>
</evidence>
<evidence type="ECO:0000256" key="6">
    <source>
        <dbReference type="ARBA" id="ARBA00022683"/>
    </source>
</evidence>
<keyword evidence="7" id="KW-0418">Kinase</keyword>
<keyword evidence="10" id="KW-1185">Reference proteome</keyword>
<gene>
    <name evidence="9" type="ORF">EQM13_03005</name>
</gene>
<evidence type="ECO:0000313" key="10">
    <source>
        <dbReference type="Proteomes" id="UP000287969"/>
    </source>
</evidence>
<dbReference type="PANTHER" id="PTHR33799:SF1">
    <property type="entry name" value="PTS SYSTEM MANNOSE-SPECIFIC EIIAB COMPONENT-RELATED"/>
    <property type="match status" value="1"/>
</dbReference>
<evidence type="ECO:0000259" key="8">
    <source>
        <dbReference type="PROSITE" id="PS51096"/>
    </source>
</evidence>
<keyword evidence="6" id="KW-0598">Phosphotransferase system</keyword>
<dbReference type="PANTHER" id="PTHR33799">
    <property type="entry name" value="PTS PERMEASE-RELATED-RELATED"/>
    <property type="match status" value="1"/>
</dbReference>
<dbReference type="PROSITE" id="PS51096">
    <property type="entry name" value="PTS_EIIA_TYPE_4"/>
    <property type="match status" value="1"/>
</dbReference>
<keyword evidence="5" id="KW-0808">Transferase</keyword>
<dbReference type="GO" id="GO:0009401">
    <property type="term" value="P:phosphoenolpyruvate-dependent sugar phosphotransferase system"/>
    <property type="evidence" value="ECO:0007669"/>
    <property type="project" value="UniProtKB-KW"/>
</dbReference>
<dbReference type="Pfam" id="PF03610">
    <property type="entry name" value="EIIA-man"/>
    <property type="match status" value="1"/>
</dbReference>
<dbReference type="KEGG" id="spoa:EQM13_03005"/>
<evidence type="ECO:0000313" key="9">
    <source>
        <dbReference type="EMBL" id="QAT60614.1"/>
    </source>
</evidence>
<dbReference type="GO" id="GO:0005737">
    <property type="term" value="C:cytoplasm"/>
    <property type="evidence" value="ECO:0007669"/>
    <property type="project" value="UniProtKB-SubCell"/>
</dbReference>
<dbReference type="SUPFAM" id="SSF53062">
    <property type="entry name" value="PTS system fructose IIA component-like"/>
    <property type="match status" value="1"/>
</dbReference>
<comment type="subcellular location">
    <subcellularLocation>
        <location evidence="1">Cytoplasm</location>
    </subcellularLocation>
</comment>
<dbReference type="GO" id="GO:0016020">
    <property type="term" value="C:membrane"/>
    <property type="evidence" value="ECO:0007669"/>
    <property type="project" value="InterPro"/>
</dbReference>
<dbReference type="Gene3D" id="3.40.50.510">
    <property type="entry name" value="Phosphotransferase system, mannose-type IIA component"/>
    <property type="match status" value="1"/>
</dbReference>
<keyword evidence="3" id="KW-0963">Cytoplasm</keyword>
<dbReference type="AlphaFoldDB" id="A0A410Q9R1"/>